<dbReference type="InterPro" id="IPR014757">
    <property type="entry name" value="Tscrpt_reg_IclR_C"/>
</dbReference>
<dbReference type="GO" id="GO:0045892">
    <property type="term" value="P:negative regulation of DNA-templated transcription"/>
    <property type="evidence" value="ECO:0007669"/>
    <property type="project" value="TreeGrafter"/>
</dbReference>
<name>A0A1I7ES75_9BURK</name>
<dbReference type="Pfam" id="PF01614">
    <property type="entry name" value="IclR_C"/>
    <property type="match status" value="1"/>
</dbReference>
<accession>A0A1I7ES75</accession>
<organism evidence="2 3">
    <name type="scientific">Paraburkholderia aspalathi</name>
    <dbReference type="NCBI Taxonomy" id="1324617"/>
    <lineage>
        <taxon>Bacteria</taxon>
        <taxon>Pseudomonadati</taxon>
        <taxon>Pseudomonadota</taxon>
        <taxon>Betaproteobacteria</taxon>
        <taxon>Burkholderiales</taxon>
        <taxon>Burkholderiaceae</taxon>
        <taxon>Paraburkholderia</taxon>
    </lineage>
</organism>
<dbReference type="GO" id="GO:0003677">
    <property type="term" value="F:DNA binding"/>
    <property type="evidence" value="ECO:0007669"/>
    <property type="project" value="TreeGrafter"/>
</dbReference>
<dbReference type="Gene3D" id="3.30.450.40">
    <property type="match status" value="1"/>
</dbReference>
<sequence length="99" mass="10839">MLEAMPRERHTPNTITDLEALMATIDEARQLGYALNTEELFAGDMAVAIPVIGSQGQPIAAVNVVTPPSRWTVETIRQDIVSKLMECTRAISNAVRAFN</sequence>
<dbReference type="Proteomes" id="UP000198844">
    <property type="component" value="Unassembled WGS sequence"/>
</dbReference>
<dbReference type="PANTHER" id="PTHR30136:SF35">
    <property type="entry name" value="HTH-TYPE TRANSCRIPTIONAL REGULATOR RV1719"/>
    <property type="match status" value="1"/>
</dbReference>
<dbReference type="PROSITE" id="PS51078">
    <property type="entry name" value="ICLR_ED"/>
    <property type="match status" value="1"/>
</dbReference>
<evidence type="ECO:0000313" key="2">
    <source>
        <dbReference type="EMBL" id="SFU26750.1"/>
    </source>
</evidence>
<dbReference type="InterPro" id="IPR029016">
    <property type="entry name" value="GAF-like_dom_sf"/>
</dbReference>
<gene>
    <name evidence="2" type="ORF">SAMN05192563_10692</name>
</gene>
<evidence type="ECO:0000313" key="3">
    <source>
        <dbReference type="Proteomes" id="UP000198844"/>
    </source>
</evidence>
<dbReference type="RefSeq" id="WP_244179615.1">
    <property type="nucleotide sequence ID" value="NZ_FPBH01000069.1"/>
</dbReference>
<dbReference type="InterPro" id="IPR050707">
    <property type="entry name" value="HTH_MetabolicPath_Reg"/>
</dbReference>
<feature type="domain" description="IclR-ED" evidence="1">
    <location>
        <begin position="1"/>
        <end position="97"/>
    </location>
</feature>
<evidence type="ECO:0000259" key="1">
    <source>
        <dbReference type="PROSITE" id="PS51078"/>
    </source>
</evidence>
<dbReference type="EMBL" id="FPBH01000069">
    <property type="protein sequence ID" value="SFU26750.1"/>
    <property type="molecule type" value="Genomic_DNA"/>
</dbReference>
<protein>
    <submittedName>
        <fullName evidence="2">Transcriptional regulator</fullName>
    </submittedName>
</protein>
<dbReference type="GO" id="GO:0003700">
    <property type="term" value="F:DNA-binding transcription factor activity"/>
    <property type="evidence" value="ECO:0007669"/>
    <property type="project" value="TreeGrafter"/>
</dbReference>
<proteinExistence type="predicted"/>
<reference evidence="2 3" key="1">
    <citation type="submission" date="2016-10" db="EMBL/GenBank/DDBJ databases">
        <authorList>
            <person name="de Groot N.N."/>
        </authorList>
    </citation>
    <scope>NUCLEOTIDE SEQUENCE [LARGE SCALE GENOMIC DNA]</scope>
    <source>
        <strain evidence="2 3">LMG 27731</strain>
    </source>
</reference>
<dbReference type="SUPFAM" id="SSF55781">
    <property type="entry name" value="GAF domain-like"/>
    <property type="match status" value="1"/>
</dbReference>
<dbReference type="PANTHER" id="PTHR30136">
    <property type="entry name" value="HELIX-TURN-HELIX TRANSCRIPTIONAL REGULATOR, ICLR FAMILY"/>
    <property type="match status" value="1"/>
</dbReference>
<dbReference type="AlphaFoldDB" id="A0A1I7ES75"/>